<evidence type="ECO:0000313" key="5">
    <source>
        <dbReference type="Proteomes" id="UP000293398"/>
    </source>
</evidence>
<protein>
    <submittedName>
        <fullName evidence="4">D-alanine transaminase</fullName>
    </submittedName>
</protein>
<evidence type="ECO:0000313" key="4">
    <source>
        <dbReference type="EMBL" id="RZT99096.1"/>
    </source>
</evidence>
<name>A0A4Q7VRG2_9BURK</name>
<dbReference type="InterPro" id="IPR050571">
    <property type="entry name" value="Class-IV_PLP-Dep_Aminotrnsfr"/>
</dbReference>
<reference evidence="4 5" key="1">
    <citation type="submission" date="2019-02" db="EMBL/GenBank/DDBJ databases">
        <title>Genomic Encyclopedia of Type Strains, Phase IV (KMG-IV): sequencing the most valuable type-strain genomes for metagenomic binning, comparative biology and taxonomic classification.</title>
        <authorList>
            <person name="Goeker M."/>
        </authorList>
    </citation>
    <scope>NUCLEOTIDE SEQUENCE [LARGE SCALE GENOMIC DNA]</scope>
    <source>
        <strain evidence="4 5">DSM 23814</strain>
    </source>
</reference>
<dbReference type="Gene3D" id="3.20.10.10">
    <property type="entry name" value="D-amino Acid Aminotransferase, subunit A, domain 2"/>
    <property type="match status" value="1"/>
</dbReference>
<dbReference type="SUPFAM" id="SSF56752">
    <property type="entry name" value="D-aminoacid aminotransferase-like PLP-dependent enzymes"/>
    <property type="match status" value="1"/>
</dbReference>
<dbReference type="PANTHER" id="PTHR42743">
    <property type="entry name" value="AMINO-ACID AMINOTRANSFERASE"/>
    <property type="match status" value="1"/>
</dbReference>
<accession>A0A4Q7VRG2</accession>
<dbReference type="InterPro" id="IPR036038">
    <property type="entry name" value="Aminotransferase-like"/>
</dbReference>
<proteinExistence type="inferred from homology"/>
<dbReference type="Proteomes" id="UP000293398">
    <property type="component" value="Unassembled WGS sequence"/>
</dbReference>
<dbReference type="GO" id="GO:0003824">
    <property type="term" value="F:catalytic activity"/>
    <property type="evidence" value="ECO:0007669"/>
    <property type="project" value="InterPro"/>
</dbReference>
<dbReference type="Pfam" id="PF01063">
    <property type="entry name" value="Aminotran_4"/>
    <property type="match status" value="1"/>
</dbReference>
<dbReference type="AlphaFoldDB" id="A0A4Q7VRG2"/>
<gene>
    <name evidence="4" type="ORF">EV681_0878</name>
</gene>
<dbReference type="GO" id="GO:0046394">
    <property type="term" value="P:carboxylic acid biosynthetic process"/>
    <property type="evidence" value="ECO:0007669"/>
    <property type="project" value="UniProtKB-ARBA"/>
</dbReference>
<comment type="similarity">
    <text evidence="2">Belongs to the class-IV pyridoxal-phosphate-dependent aminotransferase family.</text>
</comment>
<comment type="caution">
    <text evidence="4">The sequence shown here is derived from an EMBL/GenBank/DDBJ whole genome shotgun (WGS) entry which is preliminary data.</text>
</comment>
<dbReference type="InterPro" id="IPR043132">
    <property type="entry name" value="BCAT-like_C"/>
</dbReference>
<evidence type="ECO:0000256" key="1">
    <source>
        <dbReference type="ARBA" id="ARBA00001933"/>
    </source>
</evidence>
<evidence type="ECO:0000256" key="2">
    <source>
        <dbReference type="ARBA" id="ARBA00009320"/>
    </source>
</evidence>
<dbReference type="InterPro" id="IPR001544">
    <property type="entry name" value="Aminotrans_IV"/>
</dbReference>
<dbReference type="EMBL" id="SHKO01000001">
    <property type="protein sequence ID" value="RZT99096.1"/>
    <property type="molecule type" value="Genomic_DNA"/>
</dbReference>
<dbReference type="GO" id="GO:0005829">
    <property type="term" value="C:cytosol"/>
    <property type="evidence" value="ECO:0007669"/>
    <property type="project" value="TreeGrafter"/>
</dbReference>
<keyword evidence="3" id="KW-0663">Pyridoxal phosphate</keyword>
<comment type="cofactor">
    <cofactor evidence="1">
        <name>pyridoxal 5'-phosphate</name>
        <dbReference type="ChEBI" id="CHEBI:597326"/>
    </cofactor>
</comment>
<dbReference type="PANTHER" id="PTHR42743:SF10">
    <property type="entry name" value="D-ALANINE AMINOTRANSFERASE"/>
    <property type="match status" value="1"/>
</dbReference>
<keyword evidence="5" id="KW-1185">Reference proteome</keyword>
<dbReference type="Gene3D" id="3.30.470.10">
    <property type="match status" value="1"/>
</dbReference>
<dbReference type="GO" id="GO:0008652">
    <property type="term" value="P:amino acid biosynthetic process"/>
    <property type="evidence" value="ECO:0007669"/>
    <property type="project" value="UniProtKB-ARBA"/>
</dbReference>
<sequence>MVIQGIDSDSIVYLNGEYVRADEAKISVFDRGFIFGDGVYEVVPAYNRKPFRLNEHVQRLERSLNAIGLASGKTPQFWAGLMQDMIDRAKTDDSFIYLQVTRGVAKREHVFPVPAVTPTIFCSSGPFIRPTAEQRERGIRVISGPDERWLHCDIKSVSLLGNVLARQAAAERGVDEVIQFRNDFLTEGSLSNMWVVKDGTLLAPIKNHLILEGIRYGLLATLAERAGVPFEARNITRAEVFAADEILVTSATKEVLPVLELDGAPVGNGQPGPIYRKVRAEYDKEISRL</sequence>
<evidence type="ECO:0000256" key="3">
    <source>
        <dbReference type="ARBA" id="ARBA00022898"/>
    </source>
</evidence>
<dbReference type="InterPro" id="IPR043131">
    <property type="entry name" value="BCAT-like_N"/>
</dbReference>
<dbReference type="FunFam" id="3.20.10.10:FF:000002">
    <property type="entry name" value="D-alanine aminotransferase"/>
    <property type="match status" value="1"/>
</dbReference>
<dbReference type="CDD" id="cd01558">
    <property type="entry name" value="D-AAT_like"/>
    <property type="match status" value="1"/>
</dbReference>
<organism evidence="4 5">
    <name type="scientific">Advenella incenata</name>
    <dbReference type="NCBI Taxonomy" id="267800"/>
    <lineage>
        <taxon>Bacteria</taxon>
        <taxon>Pseudomonadati</taxon>
        <taxon>Pseudomonadota</taxon>
        <taxon>Betaproteobacteria</taxon>
        <taxon>Burkholderiales</taxon>
        <taxon>Alcaligenaceae</taxon>
    </lineage>
</organism>